<dbReference type="GO" id="GO:0006207">
    <property type="term" value="P:'de novo' pyrimidine nucleobase biosynthetic process"/>
    <property type="evidence" value="ECO:0007669"/>
    <property type="project" value="TreeGrafter"/>
</dbReference>
<evidence type="ECO:0000256" key="3">
    <source>
        <dbReference type="ARBA" id="ARBA00022630"/>
    </source>
</evidence>
<dbReference type="PIRSF" id="PIRSF000164">
    <property type="entry name" value="DHO_oxidase"/>
    <property type="match status" value="1"/>
</dbReference>
<dbReference type="InterPro" id="IPR050074">
    <property type="entry name" value="DHO_dehydrogenase"/>
</dbReference>
<keyword evidence="3" id="KW-0285">Flavoprotein</keyword>
<comment type="pathway">
    <text evidence="2">Pyrimidine metabolism; UMP biosynthesis via de novo pathway.</text>
</comment>
<dbReference type="GO" id="GO:0004152">
    <property type="term" value="F:dihydroorotate dehydrogenase activity"/>
    <property type="evidence" value="ECO:0007669"/>
    <property type="project" value="InterPro"/>
</dbReference>
<evidence type="ECO:0000256" key="4">
    <source>
        <dbReference type="ARBA" id="ARBA00022643"/>
    </source>
</evidence>
<name>A0A172WV99_STUST</name>
<dbReference type="RefSeq" id="WP_064482308.1">
    <property type="nucleotide sequence ID" value="NZ_CP015641.1"/>
</dbReference>
<dbReference type="GO" id="GO:0044205">
    <property type="term" value="P:'de novo' UMP biosynthetic process"/>
    <property type="evidence" value="ECO:0007669"/>
    <property type="project" value="UniProtKB-UniPathway"/>
</dbReference>
<evidence type="ECO:0000313" key="6">
    <source>
        <dbReference type="EMBL" id="ANF27227.1"/>
    </source>
</evidence>
<dbReference type="PANTHER" id="PTHR48109">
    <property type="entry name" value="DIHYDROOROTATE DEHYDROGENASE (QUINONE), MITOCHONDRIAL-RELATED"/>
    <property type="match status" value="1"/>
</dbReference>
<dbReference type="SUPFAM" id="SSF51395">
    <property type="entry name" value="FMN-linked oxidoreductases"/>
    <property type="match status" value="1"/>
</dbReference>
<evidence type="ECO:0000256" key="5">
    <source>
        <dbReference type="ARBA" id="ARBA00022975"/>
    </source>
</evidence>
<dbReference type="InterPro" id="IPR013785">
    <property type="entry name" value="Aldolase_TIM"/>
</dbReference>
<dbReference type="Gene3D" id="3.20.20.70">
    <property type="entry name" value="Aldolase class I"/>
    <property type="match status" value="2"/>
</dbReference>
<evidence type="ECO:0000256" key="1">
    <source>
        <dbReference type="ARBA" id="ARBA00001917"/>
    </source>
</evidence>
<accession>A0A172WV99</accession>
<keyword evidence="6" id="KW-0808">Transferase</keyword>
<dbReference type="AlphaFoldDB" id="A0A172WV99"/>
<dbReference type="InterPro" id="IPR012135">
    <property type="entry name" value="Dihydroorotate_DH_1_2"/>
</dbReference>
<dbReference type="OrthoDB" id="7930647at2"/>
<evidence type="ECO:0000256" key="2">
    <source>
        <dbReference type="ARBA" id="ARBA00004725"/>
    </source>
</evidence>
<dbReference type="GO" id="GO:0005886">
    <property type="term" value="C:plasma membrane"/>
    <property type="evidence" value="ECO:0007669"/>
    <property type="project" value="TreeGrafter"/>
</dbReference>
<keyword evidence="6" id="KW-0032">Aminotransferase</keyword>
<sequence>MAKPNSVRAISSRLAQRLAMDLCCLACHFSTYQANQPVTVMGLPFPSPLGIAAGFDRYSRLGRRAALLGFGFNEVGSLTADGLARLSPVKHGQARLGLNLTLDASQSWTETCALLQTAWPLADYLVLNLIGPASVRLVQDPDRLHRLLSLLRHQQHALNTAGNRCVPLVAKLRCLPGQVPEYLTEVLLELGFDGLIAAHDPGPPATRQRYRAWQDDRQQMQACMQIEQLHRLCGTDLALISVGGVQTAGHLQARLDAGAQLIQVHGALMRQGPWLAQRLCG</sequence>
<evidence type="ECO:0000313" key="7">
    <source>
        <dbReference type="Proteomes" id="UP000077787"/>
    </source>
</evidence>
<gene>
    <name evidence="6" type="ORF">PS273GM_19870</name>
</gene>
<dbReference type="UniPathway" id="UPA00070"/>
<keyword evidence="4" id="KW-0288">FMN</keyword>
<comment type="cofactor">
    <cofactor evidence="1">
        <name>FMN</name>
        <dbReference type="ChEBI" id="CHEBI:58210"/>
    </cofactor>
</comment>
<dbReference type="EMBL" id="CP015641">
    <property type="protein sequence ID" value="ANF27227.1"/>
    <property type="molecule type" value="Genomic_DNA"/>
</dbReference>
<organism evidence="6 7">
    <name type="scientific">Stutzerimonas stutzeri</name>
    <name type="common">Pseudomonas stutzeri</name>
    <dbReference type="NCBI Taxonomy" id="316"/>
    <lineage>
        <taxon>Bacteria</taxon>
        <taxon>Pseudomonadati</taxon>
        <taxon>Pseudomonadota</taxon>
        <taxon>Gammaproteobacteria</taxon>
        <taxon>Pseudomonadales</taxon>
        <taxon>Pseudomonadaceae</taxon>
        <taxon>Stutzerimonas</taxon>
    </lineage>
</organism>
<dbReference type="PANTHER" id="PTHR48109:SF4">
    <property type="entry name" value="DIHYDROOROTATE DEHYDROGENASE (QUINONE), MITOCHONDRIAL"/>
    <property type="match status" value="1"/>
</dbReference>
<dbReference type="GO" id="GO:0008483">
    <property type="term" value="F:transaminase activity"/>
    <property type="evidence" value="ECO:0007669"/>
    <property type="project" value="UniProtKB-KW"/>
</dbReference>
<dbReference type="Proteomes" id="UP000077787">
    <property type="component" value="Chromosome"/>
</dbReference>
<protein>
    <submittedName>
        <fullName evidence="6">Phosphoserine aminotransferase</fullName>
    </submittedName>
</protein>
<proteinExistence type="predicted"/>
<keyword evidence="5" id="KW-0665">Pyrimidine biosynthesis</keyword>
<reference evidence="6 7" key="1">
    <citation type="submission" date="2016-05" db="EMBL/GenBank/DDBJ databases">
        <title>Genome sequence of Pseudomonas stutzeri 273 and identification of the exopolysaccharide biosynthesis locus.</title>
        <authorList>
            <person name="Wu S."/>
            <person name="Sun C."/>
        </authorList>
    </citation>
    <scope>NUCLEOTIDE SEQUENCE [LARGE SCALE GENOMIC DNA]</scope>
    <source>
        <strain evidence="6 7">273</strain>
    </source>
</reference>